<dbReference type="EMBL" id="JAOVQO010000002">
    <property type="protein sequence ID" value="MCU9846784.1"/>
    <property type="molecule type" value="Genomic_DNA"/>
</dbReference>
<evidence type="ECO:0000256" key="8">
    <source>
        <dbReference type="ARBA" id="ARBA00023136"/>
    </source>
</evidence>
<dbReference type="InterPro" id="IPR050557">
    <property type="entry name" value="RTX_toxin/Mannuronan_C5-epim"/>
</dbReference>
<evidence type="ECO:0000256" key="2">
    <source>
        <dbReference type="ARBA" id="ARBA00004370"/>
    </source>
</evidence>
<evidence type="ECO:0000259" key="9">
    <source>
        <dbReference type="Pfam" id="PF08548"/>
    </source>
</evidence>
<comment type="subcellular location">
    <subcellularLocation>
        <location evidence="2">Membrane</location>
    </subcellularLocation>
    <subcellularLocation>
        <location evidence="3">Secreted</location>
    </subcellularLocation>
</comment>
<proteinExistence type="predicted"/>
<evidence type="ECO:0000256" key="6">
    <source>
        <dbReference type="ARBA" id="ARBA00022737"/>
    </source>
</evidence>
<protein>
    <submittedName>
        <fullName evidence="10">M10 family metallopeptidase C-terminal domain-containing protein</fullName>
    </submittedName>
</protein>
<feature type="domain" description="Peptidase M10 serralysin C-terminal" evidence="9">
    <location>
        <begin position="466"/>
        <end position="590"/>
    </location>
</feature>
<keyword evidence="4" id="KW-0964">Secreted</keyword>
<dbReference type="PROSITE" id="PS00330">
    <property type="entry name" value="HEMOLYSIN_CALCIUM"/>
    <property type="match status" value="4"/>
</dbReference>
<dbReference type="PRINTS" id="PR00313">
    <property type="entry name" value="CABNDNGRPT"/>
</dbReference>
<dbReference type="InterPro" id="IPR013858">
    <property type="entry name" value="Peptidase_M10B_C"/>
</dbReference>
<dbReference type="PANTHER" id="PTHR38340:SF1">
    <property type="entry name" value="S-LAYER PROTEIN"/>
    <property type="match status" value="1"/>
</dbReference>
<dbReference type="SUPFAM" id="SSF55486">
    <property type="entry name" value="Metalloproteases ('zincins'), catalytic domain"/>
    <property type="match status" value="1"/>
</dbReference>
<sequence>MKDVYGADNWAVAEIMGQISGVQQWKSAVKGFVKGVDLGGVVGRATDDDFIEGLERNGEPIVGDGGEAANGSNDFPGAFLGEFPRSEVSFSGWSLRVAGFSYDDFGALLPEDVEPASADYSGDLSSGVLPSLFFRPWDSASSTDPQAATERTKLVGEFAAPQLSWAGSSRLTAGFPREDFDVQLAEYARQAWTADGGDPSQGGLPTAFPAPETSVTSADPLAAIDWGTKLATNIVDYYLAPVGTYIDGVTDFGPALGFTGYQEYQIRLALNEFSKVLDLEFRQTSTQTGAEFRLGAFELDAYNAISFMVPPGESFAGFMGFDPDYLGGVDSTTGDPMLSQGGVVFAILLEELGHGLGLAHMHDDGGTSTIWEGVTAPYGSYGTGDLNQGIYTIMGYNEGWPAGPNGDQYWDGTYYQPAFSYGYQATPMALDIALLQSKYGANTTTGAGDSLYELPVGNGLGTSFKAIWDVGGSDTMRYGGAKDATLDLRAATLLGEPGGGGFVSHAKDVLGGFTISNGTVIENAFGGSGNDTIIGNDAANYLDGGGGNDRLNGDTGVDWLYGGEGSDVLYGDGGWDRLYGDAWSDDLYGGYGNDQLFGGWGDDRLEGGIGDDTLQGEGGNDRLFGGNDLDRLYGGDGNDRLHGDTGADWLYGGEGSDVLYGDGGWDRLYGDAWSDDLYGGDGNDQLFGGWGDDRLEGGIGDDTLQGEGGNDRLFGGNDLDRLYGGDGNDRLHGDTGADWLYGGEGSDVLYGDVGWDRLYGDAWSDDLYGGDGNDQLFGGWGDDRLEGGIGDDTLQGEGGNDRLFGGNDLDRLYGGDGNDRLHGDTGADWLYGGEGSDVLYGGGGWDRLYGDAWSDELYGGDGNDQLFGGWGDDTLEGGAGSDTLEGGNLADTLSGGWGNDVFVFNLDDGNDVISDFEDGLDLIRFSGTGLSFEDLAIFGVGTDAVITGAGLGEIVLSDFDYTMLSEGDFLFV</sequence>
<dbReference type="Proteomes" id="UP001209535">
    <property type="component" value="Unassembled WGS sequence"/>
</dbReference>
<evidence type="ECO:0000256" key="7">
    <source>
        <dbReference type="ARBA" id="ARBA00023026"/>
    </source>
</evidence>
<organism evidence="10 11">
    <name type="scientific">Albidovulum salinarum</name>
    <dbReference type="NCBI Taxonomy" id="2984153"/>
    <lineage>
        <taxon>Bacteria</taxon>
        <taxon>Pseudomonadati</taxon>
        <taxon>Pseudomonadota</taxon>
        <taxon>Alphaproteobacteria</taxon>
        <taxon>Rhodobacterales</taxon>
        <taxon>Paracoccaceae</taxon>
        <taxon>Albidovulum</taxon>
    </lineage>
</organism>
<dbReference type="RefSeq" id="WP_263332746.1">
    <property type="nucleotide sequence ID" value="NZ_JAOVQO010000002.1"/>
</dbReference>
<dbReference type="PANTHER" id="PTHR38340">
    <property type="entry name" value="S-LAYER PROTEIN"/>
    <property type="match status" value="1"/>
</dbReference>
<gene>
    <name evidence="10" type="ORF">OEZ60_02095</name>
</gene>
<comment type="cofactor">
    <cofactor evidence="1">
        <name>Ca(2+)</name>
        <dbReference type="ChEBI" id="CHEBI:29108"/>
    </cofactor>
</comment>
<evidence type="ECO:0000256" key="5">
    <source>
        <dbReference type="ARBA" id="ARBA00022656"/>
    </source>
</evidence>
<name>A0ABT2WZ87_9RHOB</name>
<dbReference type="InterPro" id="IPR011049">
    <property type="entry name" value="Serralysin-like_metalloprot_C"/>
</dbReference>
<dbReference type="Pfam" id="PF08548">
    <property type="entry name" value="Peptidase_M10_C"/>
    <property type="match status" value="1"/>
</dbReference>
<keyword evidence="5" id="KW-0800">Toxin</keyword>
<evidence type="ECO:0000313" key="11">
    <source>
        <dbReference type="Proteomes" id="UP001209535"/>
    </source>
</evidence>
<dbReference type="InterPro" id="IPR003995">
    <property type="entry name" value="RTX_toxin_determinant-A"/>
</dbReference>
<dbReference type="InterPro" id="IPR018511">
    <property type="entry name" value="Hemolysin-typ_Ca-bd_CS"/>
</dbReference>
<evidence type="ECO:0000313" key="10">
    <source>
        <dbReference type="EMBL" id="MCU9846784.1"/>
    </source>
</evidence>
<keyword evidence="7" id="KW-0843">Virulence</keyword>
<evidence type="ECO:0000256" key="4">
    <source>
        <dbReference type="ARBA" id="ARBA00022525"/>
    </source>
</evidence>
<dbReference type="InterPro" id="IPR001343">
    <property type="entry name" value="Hemolysn_Ca-bd"/>
</dbReference>
<dbReference type="PRINTS" id="PR01488">
    <property type="entry name" value="RTXTOXINA"/>
</dbReference>
<dbReference type="Gene3D" id="2.150.10.10">
    <property type="entry name" value="Serralysin-like metalloprotease, C-terminal"/>
    <property type="match status" value="8"/>
</dbReference>
<evidence type="ECO:0000256" key="3">
    <source>
        <dbReference type="ARBA" id="ARBA00004613"/>
    </source>
</evidence>
<evidence type="ECO:0000256" key="1">
    <source>
        <dbReference type="ARBA" id="ARBA00001913"/>
    </source>
</evidence>
<dbReference type="Gene3D" id="3.40.390.10">
    <property type="entry name" value="Collagenase (Catalytic Domain)"/>
    <property type="match status" value="1"/>
</dbReference>
<dbReference type="InterPro" id="IPR024079">
    <property type="entry name" value="MetalloPept_cat_dom_sf"/>
</dbReference>
<comment type="caution">
    <text evidence="10">The sequence shown here is derived from an EMBL/GenBank/DDBJ whole genome shotgun (WGS) entry which is preliminary data.</text>
</comment>
<dbReference type="SUPFAM" id="SSF51120">
    <property type="entry name" value="beta-Roll"/>
    <property type="match status" value="4"/>
</dbReference>
<dbReference type="Pfam" id="PF00353">
    <property type="entry name" value="HemolysinCabind"/>
    <property type="match status" value="8"/>
</dbReference>
<reference evidence="10 11" key="1">
    <citation type="submission" date="2022-10" db="EMBL/GenBank/DDBJ databases">
        <title>Defluviimonas sp. nov., isolated from ocean surface sediments.</title>
        <authorList>
            <person name="He W."/>
            <person name="Wang L."/>
            <person name="Zhang D.-F."/>
        </authorList>
    </citation>
    <scope>NUCLEOTIDE SEQUENCE [LARGE SCALE GENOMIC DNA]</scope>
    <source>
        <strain evidence="10 11">WL0024</strain>
    </source>
</reference>
<keyword evidence="8" id="KW-0472">Membrane</keyword>
<accession>A0ABT2WZ87</accession>
<keyword evidence="6" id="KW-0677">Repeat</keyword>
<keyword evidence="11" id="KW-1185">Reference proteome</keyword>